<feature type="signal peptide" evidence="1">
    <location>
        <begin position="1"/>
        <end position="19"/>
    </location>
</feature>
<dbReference type="Proteomes" id="UP000318733">
    <property type="component" value="Unassembled WGS sequence"/>
</dbReference>
<proteinExistence type="predicted"/>
<comment type="caution">
    <text evidence="2">The sequence shown here is derived from an EMBL/GenBank/DDBJ whole genome shotgun (WGS) entry which is preliminary data.</text>
</comment>
<dbReference type="RefSeq" id="WP_144248728.1">
    <property type="nucleotide sequence ID" value="NZ_VLPK01000002.1"/>
</dbReference>
<dbReference type="OrthoDB" id="1223654at2"/>
<dbReference type="Pfam" id="PF13715">
    <property type="entry name" value="CarbopepD_reg_2"/>
    <property type="match status" value="1"/>
</dbReference>
<protein>
    <submittedName>
        <fullName evidence="2">Carboxypeptidase-like regulatory domain-containing protein</fullName>
    </submittedName>
</protein>
<dbReference type="GO" id="GO:0004180">
    <property type="term" value="F:carboxypeptidase activity"/>
    <property type="evidence" value="ECO:0007669"/>
    <property type="project" value="UniProtKB-KW"/>
</dbReference>
<keyword evidence="2" id="KW-0645">Protease</keyword>
<keyword evidence="3" id="KW-1185">Reference proteome</keyword>
<dbReference type="InterPro" id="IPR008969">
    <property type="entry name" value="CarboxyPept-like_regulatory"/>
</dbReference>
<reference evidence="2 3" key="1">
    <citation type="submission" date="2019-07" db="EMBL/GenBank/DDBJ databases">
        <authorList>
            <person name="Huq M.A."/>
        </authorList>
    </citation>
    <scope>NUCLEOTIDE SEQUENCE [LARGE SCALE GENOMIC DNA]</scope>
    <source>
        <strain evidence="2 3">MAH-19</strain>
    </source>
</reference>
<keyword evidence="1" id="KW-0732">Signal</keyword>
<dbReference type="AlphaFoldDB" id="A0A556ML86"/>
<name>A0A556ML86_9SPHI</name>
<evidence type="ECO:0000313" key="3">
    <source>
        <dbReference type="Proteomes" id="UP000318733"/>
    </source>
</evidence>
<dbReference type="SUPFAM" id="SSF49464">
    <property type="entry name" value="Carboxypeptidase regulatory domain-like"/>
    <property type="match status" value="1"/>
</dbReference>
<dbReference type="Gene3D" id="2.60.40.1120">
    <property type="entry name" value="Carboxypeptidase-like, regulatory domain"/>
    <property type="match status" value="1"/>
</dbReference>
<sequence>MKFFLVLFTAIVFYTGVNAQDSFTISGTVKNEKGELLQAATVFIAGTEKATATNDHGSFKFTGLSGGTYQLIVNMLGYTPTKQNIILTNKSETVDITLSLKTIVLNDVVIGNKSAREKQIKTFEKYFLGQTINSGYCKILNPEIIEFSTSKSLLKATTPDFLIIENSRLGYRIKYLLKSFQYDYGKDVTNYDGDYIFEKLTGTPKQQSEWEKNRKEAYQGSLMHYLRSLYARKTRQEGFLVYKILSQFFPLVIETIPIPADQLVRHSDSTLMTFKFKMRFYILYDKKAAAKPDKYNGEPNFVLNNLDATGSIFMTDAKVDSRGSYTDYKELLIQGFWGEKRVGDQLPFEYDPDKP</sequence>
<organism evidence="2 3">
    <name type="scientific">Mucilaginibacter corticis</name>
    <dbReference type="NCBI Taxonomy" id="2597670"/>
    <lineage>
        <taxon>Bacteria</taxon>
        <taxon>Pseudomonadati</taxon>
        <taxon>Bacteroidota</taxon>
        <taxon>Sphingobacteriia</taxon>
        <taxon>Sphingobacteriales</taxon>
        <taxon>Sphingobacteriaceae</taxon>
        <taxon>Mucilaginibacter</taxon>
    </lineage>
</organism>
<evidence type="ECO:0000256" key="1">
    <source>
        <dbReference type="SAM" id="SignalP"/>
    </source>
</evidence>
<keyword evidence="2" id="KW-0378">Hydrolase</keyword>
<keyword evidence="2" id="KW-0121">Carboxypeptidase</keyword>
<gene>
    <name evidence="2" type="ORF">FO440_13175</name>
</gene>
<evidence type="ECO:0000313" key="2">
    <source>
        <dbReference type="EMBL" id="TSJ40691.1"/>
    </source>
</evidence>
<accession>A0A556ML86</accession>
<feature type="chain" id="PRO_5021985434" evidence="1">
    <location>
        <begin position="20"/>
        <end position="355"/>
    </location>
</feature>
<dbReference type="EMBL" id="VLPK01000002">
    <property type="protein sequence ID" value="TSJ40691.1"/>
    <property type="molecule type" value="Genomic_DNA"/>
</dbReference>